<organism evidence="8 9">
    <name type="scientific">Fraxinus pennsylvanica</name>
    <dbReference type="NCBI Taxonomy" id="56036"/>
    <lineage>
        <taxon>Eukaryota</taxon>
        <taxon>Viridiplantae</taxon>
        <taxon>Streptophyta</taxon>
        <taxon>Embryophyta</taxon>
        <taxon>Tracheophyta</taxon>
        <taxon>Spermatophyta</taxon>
        <taxon>Magnoliopsida</taxon>
        <taxon>eudicotyledons</taxon>
        <taxon>Gunneridae</taxon>
        <taxon>Pentapetalae</taxon>
        <taxon>asterids</taxon>
        <taxon>lamiids</taxon>
        <taxon>Lamiales</taxon>
        <taxon>Oleaceae</taxon>
        <taxon>Oleeae</taxon>
        <taxon>Fraxinus</taxon>
    </lineage>
</organism>
<dbReference type="PANTHER" id="PTHR31674:SF62">
    <property type="entry name" value="B3 DOMAIN-CONTAINING PROTEIN REM14-RELATED"/>
    <property type="match status" value="1"/>
</dbReference>
<keyword evidence="2" id="KW-0677">Repeat</keyword>
<comment type="subcellular location">
    <subcellularLocation>
        <location evidence="1">Nucleus</location>
    </subcellularLocation>
</comment>
<keyword evidence="5" id="KW-0804">Transcription</keyword>
<dbReference type="PROSITE" id="PS50863">
    <property type="entry name" value="B3"/>
    <property type="match status" value="2"/>
</dbReference>
<proteinExistence type="predicted"/>
<name>A0AAD1ZBA8_9LAMI</name>
<evidence type="ECO:0000313" key="8">
    <source>
        <dbReference type="EMBL" id="CAI9764595.1"/>
    </source>
</evidence>
<keyword evidence="9" id="KW-1185">Reference proteome</keyword>
<dbReference type="CDD" id="cd10017">
    <property type="entry name" value="B3_DNA"/>
    <property type="match status" value="2"/>
</dbReference>
<evidence type="ECO:0000256" key="2">
    <source>
        <dbReference type="ARBA" id="ARBA00022737"/>
    </source>
</evidence>
<sequence length="244" mass="28282">MEQNPRATKHFFKVMSRDFHTKLALPKAFCRYLNEEKLATIRSGKGIWKINVVKSNRDALFFEEGWGNFVRQHELTVGDIVVFEHVREMDFNAFVFDYTACEKEFDKDLGETYEGSSGVCNNLEAIISGSWQQGDNPYFVVTMKHYHSPASKRARPFVHIPAEFWKSNDMKKTTSLNLKDPSGKKWSVELKYRRIGRVDMDKGWKQFYESNKLKNGDVCTFELSHNPKGSTVASMDVHICRAPY</sequence>
<dbReference type="AlphaFoldDB" id="A0AAD1ZBA8"/>
<keyword evidence="3" id="KW-0805">Transcription regulation</keyword>
<evidence type="ECO:0000313" key="9">
    <source>
        <dbReference type="Proteomes" id="UP000834106"/>
    </source>
</evidence>
<dbReference type="SMART" id="SM01019">
    <property type="entry name" value="B3"/>
    <property type="match status" value="2"/>
</dbReference>
<protein>
    <recommendedName>
        <fullName evidence="7">TF-B3 domain-containing protein</fullName>
    </recommendedName>
</protein>
<gene>
    <name evidence="8" type="ORF">FPE_LOCUS12025</name>
</gene>
<accession>A0AAD1ZBA8</accession>
<dbReference type="Proteomes" id="UP000834106">
    <property type="component" value="Chromosome 7"/>
</dbReference>
<feature type="domain" description="TF-B3" evidence="7">
    <location>
        <begin position="143"/>
        <end position="243"/>
    </location>
</feature>
<evidence type="ECO:0000256" key="6">
    <source>
        <dbReference type="ARBA" id="ARBA00023242"/>
    </source>
</evidence>
<dbReference type="EMBL" id="OU503042">
    <property type="protein sequence ID" value="CAI9764595.1"/>
    <property type="molecule type" value="Genomic_DNA"/>
</dbReference>
<evidence type="ECO:0000256" key="1">
    <source>
        <dbReference type="ARBA" id="ARBA00004123"/>
    </source>
</evidence>
<dbReference type="Pfam" id="PF02362">
    <property type="entry name" value="B3"/>
    <property type="match status" value="2"/>
</dbReference>
<dbReference type="InterPro" id="IPR003340">
    <property type="entry name" value="B3_DNA-bd"/>
</dbReference>
<keyword evidence="4" id="KW-0238">DNA-binding</keyword>
<dbReference type="InterPro" id="IPR039218">
    <property type="entry name" value="REM_fam"/>
</dbReference>
<evidence type="ECO:0000259" key="7">
    <source>
        <dbReference type="PROSITE" id="PS50863"/>
    </source>
</evidence>
<dbReference type="GO" id="GO:0005634">
    <property type="term" value="C:nucleus"/>
    <property type="evidence" value="ECO:0007669"/>
    <property type="project" value="UniProtKB-SubCell"/>
</dbReference>
<keyword evidence="6" id="KW-0539">Nucleus</keyword>
<reference evidence="8" key="1">
    <citation type="submission" date="2023-05" db="EMBL/GenBank/DDBJ databases">
        <authorList>
            <person name="Huff M."/>
        </authorList>
    </citation>
    <scope>NUCLEOTIDE SEQUENCE</scope>
</reference>
<dbReference type="Gene3D" id="2.40.330.10">
    <property type="entry name" value="DNA-binding pseudobarrel domain"/>
    <property type="match status" value="2"/>
</dbReference>
<dbReference type="GO" id="GO:0003677">
    <property type="term" value="F:DNA binding"/>
    <property type="evidence" value="ECO:0007669"/>
    <property type="project" value="UniProtKB-KW"/>
</dbReference>
<dbReference type="InterPro" id="IPR015300">
    <property type="entry name" value="DNA-bd_pseudobarrel_sf"/>
</dbReference>
<evidence type="ECO:0000256" key="4">
    <source>
        <dbReference type="ARBA" id="ARBA00023125"/>
    </source>
</evidence>
<evidence type="ECO:0000256" key="3">
    <source>
        <dbReference type="ARBA" id="ARBA00023015"/>
    </source>
</evidence>
<evidence type="ECO:0000256" key="5">
    <source>
        <dbReference type="ARBA" id="ARBA00023163"/>
    </source>
</evidence>
<dbReference type="PANTHER" id="PTHR31674">
    <property type="entry name" value="B3 DOMAIN-CONTAINING PROTEIN REM-LIKE 3-RELATED"/>
    <property type="match status" value="1"/>
</dbReference>
<feature type="domain" description="TF-B3" evidence="7">
    <location>
        <begin position="8"/>
        <end position="99"/>
    </location>
</feature>
<dbReference type="SUPFAM" id="SSF101936">
    <property type="entry name" value="DNA-binding pseudobarrel domain"/>
    <property type="match status" value="2"/>
</dbReference>